<dbReference type="InterPro" id="IPR027283">
    <property type="entry name" value="YerD"/>
</dbReference>
<dbReference type="GO" id="GO:0006537">
    <property type="term" value="P:glutamate biosynthetic process"/>
    <property type="evidence" value="ECO:0007669"/>
    <property type="project" value="InterPro"/>
</dbReference>
<dbReference type="Proteomes" id="UP000251692">
    <property type="component" value="Unassembled WGS sequence"/>
</dbReference>
<keyword evidence="3" id="KW-1133">Transmembrane helix</keyword>
<feature type="domain" description="Glutamate synthase" evidence="4">
    <location>
        <begin position="159"/>
        <end position="474"/>
    </location>
</feature>
<dbReference type="RefSeq" id="WP_112306731.1">
    <property type="nucleotide sequence ID" value="NZ_QMDV01000004.1"/>
</dbReference>
<comment type="similarity">
    <text evidence="1 2">Belongs to the glutamate synthase family.</text>
</comment>
<dbReference type="GO" id="GO:0015930">
    <property type="term" value="F:glutamate synthase activity"/>
    <property type="evidence" value="ECO:0007669"/>
    <property type="project" value="InterPro"/>
</dbReference>
<keyword evidence="3" id="KW-0472">Membrane</keyword>
<comment type="caution">
    <text evidence="5">The sequence shown here is derived from an EMBL/GenBank/DDBJ whole genome shotgun (WGS) entry which is preliminary data.</text>
</comment>
<evidence type="ECO:0000259" key="4">
    <source>
        <dbReference type="Pfam" id="PF01645"/>
    </source>
</evidence>
<dbReference type="SUPFAM" id="SSF51395">
    <property type="entry name" value="FMN-linked oxidoreductases"/>
    <property type="match status" value="1"/>
</dbReference>
<sequence>MATNISVRQTLAYTFYAAYLVIISLLIVEPRAAWALVVLIPLHVLYFKDIRQGKHSILRNYPVLGHLRYLFESIRPELRQYFFESDLDGKPFSRRQRSIVYQRAKNVRETVPFGMQANSQETGFEWMAHSMFPVHIKDEDLRVTVGSSRCSQPYSASIYNISAMSYGSLSKTAVTALSGGAKLGGFAHNTGEGGVSPFHIEGGGDLIWQIGTGYFGCRAKDGSFSGELFAEQVAHPNIKMVEIKLSQGAKPGHGGILPAAKNTLEIAAIRKVEPFTTVSSPPGHSAFTDQFTMLLFIEKLRLLSNGKPIGIKLCIGNKQEFVRLCQEMMHNQIWPDFITIDGAEGGTGAAPLEFTDSLGMPLFDALAFVNNTLEKYNLRKEIKIAAAGKIITGVDIIKSIALGADFCYSARGMMFALGCIQALQCDSGRCPVGIATQDKSLYSGLDVADKRVRVANFHRNTIKSTIEVMEACGFASQDDITPDKIFRRVEQGKTLSFQELYFSKNSATGTLSQNYVLN</sequence>
<dbReference type="InterPro" id="IPR002932">
    <property type="entry name" value="Glu_synthdom"/>
</dbReference>
<evidence type="ECO:0000313" key="6">
    <source>
        <dbReference type="Proteomes" id="UP000251692"/>
    </source>
</evidence>
<dbReference type="PANTHER" id="PTHR43819">
    <property type="entry name" value="ARCHAEAL-TYPE GLUTAMATE SYNTHASE [NADPH]"/>
    <property type="match status" value="1"/>
</dbReference>
<evidence type="ECO:0000256" key="1">
    <source>
        <dbReference type="ARBA" id="ARBA00009716"/>
    </source>
</evidence>
<dbReference type="AlphaFoldDB" id="A0A364RCQ4"/>
<dbReference type="PIRSF" id="PIRSF500060">
    <property type="entry name" value="UCP500060"/>
    <property type="match status" value="1"/>
</dbReference>
<evidence type="ECO:0000313" key="5">
    <source>
        <dbReference type="EMBL" id="RAU82054.1"/>
    </source>
</evidence>
<keyword evidence="6" id="KW-1185">Reference proteome</keyword>
<dbReference type="InterPro" id="IPR024188">
    <property type="entry name" value="GltB"/>
</dbReference>
<reference evidence="5 6" key="2">
    <citation type="submission" date="2018-07" db="EMBL/GenBank/DDBJ databases">
        <title>Pontibacter sp. 2b14 genomic sequence and assembly.</title>
        <authorList>
            <person name="Du Z.-J."/>
        </authorList>
    </citation>
    <scope>NUCLEOTIDE SEQUENCE [LARGE SCALE GENOMIC DNA]</scope>
    <source>
        <strain evidence="5 6">2b14</strain>
    </source>
</reference>
<proteinExistence type="inferred from homology"/>
<dbReference type="Gene3D" id="3.20.20.70">
    <property type="entry name" value="Aldolase class I"/>
    <property type="match status" value="1"/>
</dbReference>
<dbReference type="CDD" id="cd02808">
    <property type="entry name" value="GltS_FMN"/>
    <property type="match status" value="1"/>
</dbReference>
<dbReference type="Pfam" id="PF01645">
    <property type="entry name" value="Glu_synthase"/>
    <property type="match status" value="1"/>
</dbReference>
<dbReference type="PIRSF" id="PIRSF006429">
    <property type="entry name" value="GOGAT_lg_2"/>
    <property type="match status" value="1"/>
</dbReference>
<dbReference type="InterPro" id="IPR013785">
    <property type="entry name" value="Aldolase_TIM"/>
</dbReference>
<keyword evidence="3" id="KW-0812">Transmembrane</keyword>
<feature type="transmembrane region" description="Helical" evidence="3">
    <location>
        <begin position="12"/>
        <end position="28"/>
    </location>
</feature>
<evidence type="ECO:0000256" key="3">
    <source>
        <dbReference type="SAM" id="Phobius"/>
    </source>
</evidence>
<dbReference type="PANTHER" id="PTHR43819:SF1">
    <property type="entry name" value="ARCHAEAL-TYPE GLUTAMATE SYNTHASE [NADPH]"/>
    <property type="match status" value="1"/>
</dbReference>
<reference evidence="5 6" key="1">
    <citation type="submission" date="2018-06" db="EMBL/GenBank/DDBJ databases">
        <authorList>
            <person name="Liu Z.-W."/>
        </authorList>
    </citation>
    <scope>NUCLEOTIDE SEQUENCE [LARGE SCALE GENOMIC DNA]</scope>
    <source>
        <strain evidence="5 6">2b14</strain>
    </source>
</reference>
<accession>A0A364RCQ4</accession>
<organism evidence="5 6">
    <name type="scientific">Pontibacter arcticus</name>
    <dbReference type="NCBI Taxonomy" id="2080288"/>
    <lineage>
        <taxon>Bacteria</taxon>
        <taxon>Pseudomonadati</taxon>
        <taxon>Bacteroidota</taxon>
        <taxon>Cytophagia</taxon>
        <taxon>Cytophagales</taxon>
        <taxon>Hymenobacteraceae</taxon>
        <taxon>Pontibacter</taxon>
    </lineage>
</organism>
<gene>
    <name evidence="5" type="ORF">DP923_14755</name>
</gene>
<evidence type="ECO:0000256" key="2">
    <source>
        <dbReference type="PIRNR" id="PIRNR006429"/>
    </source>
</evidence>
<protein>
    <submittedName>
        <fullName evidence="5">FMN-binding glutamate synthase family protein</fullName>
    </submittedName>
</protein>
<dbReference type="OrthoDB" id="9758182at2"/>
<dbReference type="EMBL" id="QMDV01000004">
    <property type="protein sequence ID" value="RAU82054.1"/>
    <property type="molecule type" value="Genomic_DNA"/>
</dbReference>
<name>A0A364RCQ4_9BACT</name>